<dbReference type="InParanoid" id="A0A0H2S0B3"/>
<dbReference type="PROSITE" id="PS00109">
    <property type="entry name" value="PROTEIN_KINASE_TYR"/>
    <property type="match status" value="1"/>
</dbReference>
<dbReference type="PANTHER" id="PTHR44329:SF214">
    <property type="entry name" value="PROTEIN KINASE DOMAIN-CONTAINING PROTEIN"/>
    <property type="match status" value="1"/>
</dbReference>
<dbReference type="OrthoDB" id="4062651at2759"/>
<accession>A0A0H2S0B3</accession>
<keyword evidence="2" id="KW-0418">Kinase</keyword>
<dbReference type="InterPro" id="IPR001245">
    <property type="entry name" value="Ser-Thr/Tyr_kinase_cat_dom"/>
</dbReference>
<dbReference type="PANTHER" id="PTHR44329">
    <property type="entry name" value="SERINE/THREONINE-PROTEIN KINASE TNNI3K-RELATED"/>
    <property type="match status" value="1"/>
</dbReference>
<dbReference type="GO" id="GO:0004674">
    <property type="term" value="F:protein serine/threonine kinase activity"/>
    <property type="evidence" value="ECO:0007669"/>
    <property type="project" value="TreeGrafter"/>
</dbReference>
<dbReference type="PROSITE" id="PS50011">
    <property type="entry name" value="PROTEIN_KINASE_DOM"/>
    <property type="match status" value="1"/>
</dbReference>
<dbReference type="Gene3D" id="1.10.510.10">
    <property type="entry name" value="Transferase(Phosphotransferase) domain 1"/>
    <property type="match status" value="1"/>
</dbReference>
<dbReference type="InterPro" id="IPR011009">
    <property type="entry name" value="Kinase-like_dom_sf"/>
</dbReference>
<reference evidence="2 3" key="1">
    <citation type="submission" date="2015-04" db="EMBL/GenBank/DDBJ databases">
        <title>Complete genome sequence of Schizopora paradoxa KUC8140, a cosmopolitan wood degrader in East Asia.</title>
        <authorList>
            <consortium name="DOE Joint Genome Institute"/>
            <person name="Min B."/>
            <person name="Park H."/>
            <person name="Jang Y."/>
            <person name="Kim J.-J."/>
            <person name="Kim K.H."/>
            <person name="Pangilinan J."/>
            <person name="Lipzen A."/>
            <person name="Riley R."/>
            <person name="Grigoriev I.V."/>
            <person name="Spatafora J.W."/>
            <person name="Choi I.-G."/>
        </authorList>
    </citation>
    <scope>NUCLEOTIDE SEQUENCE [LARGE SCALE GENOMIC DNA]</scope>
    <source>
        <strain evidence="2 3">KUC8140</strain>
    </source>
</reference>
<protein>
    <submittedName>
        <fullName evidence="2">Kinase-like protein</fullName>
    </submittedName>
</protein>
<evidence type="ECO:0000313" key="3">
    <source>
        <dbReference type="Proteomes" id="UP000053477"/>
    </source>
</evidence>
<evidence type="ECO:0000313" key="2">
    <source>
        <dbReference type="EMBL" id="KLO15208.1"/>
    </source>
</evidence>
<dbReference type="EMBL" id="KQ085933">
    <property type="protein sequence ID" value="KLO15208.1"/>
    <property type="molecule type" value="Genomic_DNA"/>
</dbReference>
<dbReference type="STRING" id="27342.A0A0H2S0B3"/>
<proteinExistence type="predicted"/>
<dbReference type="AlphaFoldDB" id="A0A0H2S0B3"/>
<dbReference type="InterPro" id="IPR051681">
    <property type="entry name" value="Ser/Thr_Kinases-Pseudokinases"/>
</dbReference>
<dbReference type="InterPro" id="IPR008266">
    <property type="entry name" value="Tyr_kinase_AS"/>
</dbReference>
<feature type="domain" description="Protein kinase" evidence="1">
    <location>
        <begin position="46"/>
        <end position="315"/>
    </location>
</feature>
<name>A0A0H2S0B3_9AGAM</name>
<gene>
    <name evidence="2" type="ORF">SCHPADRAFT_278082</name>
</gene>
<evidence type="ECO:0000259" key="1">
    <source>
        <dbReference type="PROSITE" id="PS50011"/>
    </source>
</evidence>
<organism evidence="2 3">
    <name type="scientific">Schizopora paradoxa</name>
    <dbReference type="NCBI Taxonomy" id="27342"/>
    <lineage>
        <taxon>Eukaryota</taxon>
        <taxon>Fungi</taxon>
        <taxon>Dikarya</taxon>
        <taxon>Basidiomycota</taxon>
        <taxon>Agaricomycotina</taxon>
        <taxon>Agaricomycetes</taxon>
        <taxon>Hymenochaetales</taxon>
        <taxon>Schizoporaceae</taxon>
        <taxon>Schizopora</taxon>
    </lineage>
</organism>
<dbReference type="Proteomes" id="UP000053477">
    <property type="component" value="Unassembled WGS sequence"/>
</dbReference>
<dbReference type="Pfam" id="PF07714">
    <property type="entry name" value="PK_Tyr_Ser-Thr"/>
    <property type="match status" value="1"/>
</dbReference>
<dbReference type="SUPFAM" id="SSF56112">
    <property type="entry name" value="Protein kinase-like (PK-like)"/>
    <property type="match status" value="1"/>
</dbReference>
<sequence length="417" mass="46479">MTILQSALDKVNEVDEHRRSLLDTLLQLAINSGIVPKCLHVRGVNNVGQFPIASGGFGDVWRGEWEDRTVALKTVRAAILVSQNDDTIHRRLCKEVLLWRQLRHRHLLEFIGICNDVLQSPAIVSPWMQNGSVLQFVRLQPSAVKLRLLSEVADALQYLHNQSPAVIHQDIRCANILVNDSFEAVLSDFGLSRIDSTLLSVSTSSIEHGCLRWQAPELVFADMPRPCTATDIYALGMTGLELLTEKPPFASNATDPAVVMDLYHGRRPTRPTTTELPEGMEISDDIWRCLETCWSKDADARPSATYIWTCLMEEIEKLNAGNALLVKDFQTMQGKHIELEGALVGLSETLPEDNLLASSPTWQEDYANEYVPPGHTVDFSMADDVFPFNSNHVDSKPDDIQANINVISTSDQPNRTG</sequence>
<keyword evidence="3" id="KW-1185">Reference proteome</keyword>
<keyword evidence="2" id="KW-0808">Transferase</keyword>
<dbReference type="GO" id="GO:0005524">
    <property type="term" value="F:ATP binding"/>
    <property type="evidence" value="ECO:0007669"/>
    <property type="project" value="InterPro"/>
</dbReference>
<dbReference type="InterPro" id="IPR000719">
    <property type="entry name" value="Prot_kinase_dom"/>
</dbReference>